<keyword evidence="3" id="KW-1185">Reference proteome</keyword>
<evidence type="ECO:0000256" key="1">
    <source>
        <dbReference type="SAM" id="MobiDB-lite"/>
    </source>
</evidence>
<protein>
    <submittedName>
        <fullName evidence="2">Uncharacterized protein</fullName>
    </submittedName>
</protein>
<feature type="region of interest" description="Disordered" evidence="1">
    <location>
        <begin position="334"/>
        <end position="479"/>
    </location>
</feature>
<feature type="compositionally biased region" description="Polar residues" evidence="1">
    <location>
        <begin position="547"/>
        <end position="559"/>
    </location>
</feature>
<feature type="region of interest" description="Disordered" evidence="1">
    <location>
        <begin position="232"/>
        <end position="319"/>
    </location>
</feature>
<feature type="region of interest" description="Disordered" evidence="1">
    <location>
        <begin position="1"/>
        <end position="74"/>
    </location>
</feature>
<organism evidence="2 3">
    <name type="scientific">Ambrosia artemisiifolia</name>
    <name type="common">Common ragweed</name>
    <dbReference type="NCBI Taxonomy" id="4212"/>
    <lineage>
        <taxon>Eukaryota</taxon>
        <taxon>Viridiplantae</taxon>
        <taxon>Streptophyta</taxon>
        <taxon>Embryophyta</taxon>
        <taxon>Tracheophyta</taxon>
        <taxon>Spermatophyta</taxon>
        <taxon>Magnoliopsida</taxon>
        <taxon>eudicotyledons</taxon>
        <taxon>Gunneridae</taxon>
        <taxon>Pentapetalae</taxon>
        <taxon>asterids</taxon>
        <taxon>campanulids</taxon>
        <taxon>Asterales</taxon>
        <taxon>Asteraceae</taxon>
        <taxon>Asteroideae</taxon>
        <taxon>Heliantheae alliance</taxon>
        <taxon>Heliantheae</taxon>
        <taxon>Ambrosia</taxon>
    </lineage>
</organism>
<feature type="compositionally biased region" description="Basic and acidic residues" evidence="1">
    <location>
        <begin position="187"/>
        <end position="202"/>
    </location>
</feature>
<comment type="caution">
    <text evidence="2">The sequence shown here is derived from an EMBL/GenBank/DDBJ whole genome shotgun (WGS) entry which is preliminary data.</text>
</comment>
<evidence type="ECO:0000313" key="2">
    <source>
        <dbReference type="EMBL" id="KAI7727271.1"/>
    </source>
</evidence>
<feature type="compositionally biased region" description="Polar residues" evidence="1">
    <location>
        <begin position="244"/>
        <end position="254"/>
    </location>
</feature>
<feature type="compositionally biased region" description="Basic and acidic residues" evidence="1">
    <location>
        <begin position="443"/>
        <end position="456"/>
    </location>
</feature>
<name>A0AAD5G4I1_AMBAR</name>
<feature type="compositionally biased region" description="Basic and acidic residues" evidence="1">
    <location>
        <begin position="278"/>
        <end position="290"/>
    </location>
</feature>
<feature type="compositionally biased region" description="Polar residues" evidence="1">
    <location>
        <begin position="304"/>
        <end position="319"/>
    </location>
</feature>
<sequence>ARLDSIKATTFQNPAVPNQHLPRKDPGPVDQPVEARPIPKEKKDAPPSSHPVPVAAPSQKPSGPPIASIPTGVSMKMPYPQSQMHHPFGGPNPSLQSQNIAANTVPLPMHLQVGNPPQVPPPVFVPGIQHHPGILPHQSQGLPFSSQMGPQLGNMGGMGMGLGPQYQHQQAMGNLNFGGARRTVKITHPDTHEELRLDKRTDGSSVQRPHMIQSQAFPPAAHPINYYPNSYNPNAMFPPPPGSNPLTSSQTTPGSQPPRFYNQASKQVTVKQPPISSHAERVGDSTDKSQRAGGEGQPHKDSETTVITLPQSESLTNTSATADAEVAKKTIAHNASSDSGVKETSKLSTLSPEISKDVSETSSKVEESSDVTDVSASKYDNNEQGPNSTPTVVGSGNNIPNTEETVVESKEQKVKDSVEQNQASTLPDVTVSNVDGTVSASDVDDKKDDPLSKVDVDQVDSSEPVSVSASETSSSTLEVEATGSINLSSSSSKVKGNAAAAKGKKKIKEILKNADARGTTSDLYNAYKRPEEKKETLSAAAEIVENPNPSVNATSEKDP</sequence>
<dbReference type="EMBL" id="JAMZMK010011404">
    <property type="protein sequence ID" value="KAI7727271.1"/>
    <property type="molecule type" value="Genomic_DNA"/>
</dbReference>
<feature type="compositionally biased region" description="Polar residues" evidence="1">
    <location>
        <begin position="419"/>
        <end position="436"/>
    </location>
</feature>
<proteinExistence type="predicted"/>
<accession>A0AAD5G4I1</accession>
<feature type="compositionally biased region" description="Polar residues" evidence="1">
    <location>
        <begin position="7"/>
        <end position="16"/>
    </location>
</feature>
<reference evidence="2" key="1">
    <citation type="submission" date="2022-06" db="EMBL/GenBank/DDBJ databases">
        <title>Uncovering the hologenomic basis of an extraordinary plant invasion.</title>
        <authorList>
            <person name="Bieker V.C."/>
            <person name="Martin M.D."/>
            <person name="Gilbert T."/>
            <person name="Hodgins K."/>
            <person name="Battlay P."/>
            <person name="Petersen B."/>
            <person name="Wilson J."/>
        </authorList>
    </citation>
    <scope>NUCLEOTIDE SEQUENCE</scope>
    <source>
        <strain evidence="2">AA19_3_7</strain>
        <tissue evidence="2">Leaf</tissue>
    </source>
</reference>
<evidence type="ECO:0000313" key="3">
    <source>
        <dbReference type="Proteomes" id="UP001206925"/>
    </source>
</evidence>
<feature type="non-terminal residue" evidence="2">
    <location>
        <position position="1"/>
    </location>
</feature>
<feature type="compositionally biased region" description="Basic and acidic residues" evidence="1">
    <location>
        <begin position="354"/>
        <end position="367"/>
    </location>
</feature>
<dbReference type="AlphaFoldDB" id="A0AAD5G4I1"/>
<dbReference type="Proteomes" id="UP001206925">
    <property type="component" value="Unassembled WGS sequence"/>
</dbReference>
<feature type="compositionally biased region" description="Basic and acidic residues" evidence="1">
    <location>
        <begin position="407"/>
        <end position="418"/>
    </location>
</feature>
<feature type="non-terminal residue" evidence="2">
    <location>
        <position position="559"/>
    </location>
</feature>
<feature type="compositionally biased region" description="Polar residues" evidence="1">
    <location>
        <begin position="378"/>
        <end position="404"/>
    </location>
</feature>
<feature type="region of interest" description="Disordered" evidence="1">
    <location>
        <begin position="523"/>
        <end position="559"/>
    </location>
</feature>
<feature type="compositionally biased region" description="Low complexity" evidence="1">
    <location>
        <begin position="461"/>
        <end position="479"/>
    </location>
</feature>
<feature type="region of interest" description="Disordered" evidence="1">
    <location>
        <begin position="187"/>
        <end position="208"/>
    </location>
</feature>
<gene>
    <name evidence="2" type="ORF">M8C21_026932</name>
</gene>